<dbReference type="InterPro" id="IPR006076">
    <property type="entry name" value="FAD-dep_OxRdtase"/>
</dbReference>
<dbReference type="Pfam" id="PF01266">
    <property type="entry name" value="DAO"/>
    <property type="match status" value="1"/>
</dbReference>
<dbReference type="EMBL" id="JADQAZ010000004">
    <property type="protein sequence ID" value="MBT0959375.1"/>
    <property type="molecule type" value="Genomic_DNA"/>
</dbReference>
<feature type="domain" description="FAD dependent oxidoreductase" evidence="2">
    <location>
        <begin position="3"/>
        <end position="334"/>
    </location>
</feature>
<organism evidence="3 4">
    <name type="scientific">Harenicola maris</name>
    <dbReference type="NCBI Taxonomy" id="2841044"/>
    <lineage>
        <taxon>Bacteria</taxon>
        <taxon>Pseudomonadati</taxon>
        <taxon>Pseudomonadota</taxon>
        <taxon>Alphaproteobacteria</taxon>
        <taxon>Rhodobacterales</taxon>
        <taxon>Paracoccaceae</taxon>
        <taxon>Harenicola</taxon>
    </lineage>
</organism>
<evidence type="ECO:0000259" key="2">
    <source>
        <dbReference type="Pfam" id="PF01266"/>
    </source>
</evidence>
<evidence type="ECO:0000313" key="3">
    <source>
        <dbReference type="EMBL" id="MBT0959375.1"/>
    </source>
</evidence>
<dbReference type="AlphaFoldDB" id="A0AAP2CTD6"/>
<accession>A0AAP2CTD6</accession>
<proteinExistence type="predicted"/>
<keyword evidence="4" id="KW-1185">Reference proteome</keyword>
<evidence type="ECO:0000313" key="4">
    <source>
        <dbReference type="Proteomes" id="UP001315686"/>
    </source>
</evidence>
<dbReference type="GO" id="GO:0016491">
    <property type="term" value="F:oxidoreductase activity"/>
    <property type="evidence" value="ECO:0007669"/>
    <property type="project" value="UniProtKB-KW"/>
</dbReference>
<evidence type="ECO:0000256" key="1">
    <source>
        <dbReference type="ARBA" id="ARBA00023002"/>
    </source>
</evidence>
<dbReference type="RefSeq" id="WP_327795608.1">
    <property type="nucleotide sequence ID" value="NZ_JADQAZ010000004.1"/>
</dbReference>
<dbReference type="Proteomes" id="UP001315686">
    <property type="component" value="Unassembled WGS sequence"/>
</dbReference>
<dbReference type="SUPFAM" id="SSF51905">
    <property type="entry name" value="FAD/NAD(P)-binding domain"/>
    <property type="match status" value="1"/>
</dbReference>
<dbReference type="InterPro" id="IPR036188">
    <property type="entry name" value="FAD/NAD-bd_sf"/>
</dbReference>
<gene>
    <name evidence="3" type="ORF">IV417_18445</name>
</gene>
<name>A0AAP2CTD6_9RHOB</name>
<comment type="caution">
    <text evidence="3">The sequence shown here is derived from an EMBL/GenBank/DDBJ whole genome shotgun (WGS) entry which is preliminary data.</text>
</comment>
<dbReference type="PANTHER" id="PTHR13847:SF287">
    <property type="entry name" value="FAD-DEPENDENT OXIDOREDUCTASE DOMAIN-CONTAINING PROTEIN 1"/>
    <property type="match status" value="1"/>
</dbReference>
<protein>
    <submittedName>
        <fullName evidence="3">FAD-binding oxidoreductase</fullName>
    </submittedName>
</protein>
<dbReference type="Gene3D" id="3.30.9.10">
    <property type="entry name" value="D-Amino Acid Oxidase, subunit A, domain 2"/>
    <property type="match status" value="1"/>
</dbReference>
<keyword evidence="1" id="KW-0560">Oxidoreductase</keyword>
<sequence>MFDFLIIGAGIAGASAAAELAPHGSTLIVEAEDAPGYHATGRSAAMFLENYGNAVVCALNSASAPSHHDMGILSKRAFLLLGTEGQDSAFAAEAEGFDAKEISIPEAQRLLPILNPETATRAALYSDAFDLDTDLMLQTYLRRAKAAGAQLVTKARITAITRKQGLWHVTAGDQTWQAAKIINAAGAWADTVAQIAGIAPLGIQPLRRSMARLAAPGGHDVSNWPFVDALGESWYAKPDAGGLIVSPSEEEPMPPQDAWADDMVIAEALYRYSAYVTEEPTRPLATWAGLRSFAPDRALVIGPDGAEPDFIWCAGQGGYGFQTAPAAARLTADLTLARAPLLGPETVAALNPARFSGAATSEG</sequence>
<reference evidence="3 4" key="1">
    <citation type="journal article" date="2021" name="Arch. Microbiol.">
        <title>Harenicola maris gen. nov., sp. nov. isolated from the Sea of Japan shallow sediments.</title>
        <authorList>
            <person name="Romanenko L.A."/>
            <person name="Kurilenko V.V."/>
            <person name="Chernysheva N.Y."/>
            <person name="Tekutyeva L.A."/>
            <person name="Velansky P.V."/>
            <person name="Svetashev V.I."/>
            <person name="Isaeva M.P."/>
        </authorList>
    </citation>
    <scope>NUCLEOTIDE SEQUENCE [LARGE SCALE GENOMIC DNA]</scope>
    <source>
        <strain evidence="3 4">KMM 3653</strain>
    </source>
</reference>
<dbReference type="Gene3D" id="3.50.50.60">
    <property type="entry name" value="FAD/NAD(P)-binding domain"/>
    <property type="match status" value="1"/>
</dbReference>
<dbReference type="GO" id="GO:0005737">
    <property type="term" value="C:cytoplasm"/>
    <property type="evidence" value="ECO:0007669"/>
    <property type="project" value="TreeGrafter"/>
</dbReference>
<dbReference type="PANTHER" id="PTHR13847">
    <property type="entry name" value="SARCOSINE DEHYDROGENASE-RELATED"/>
    <property type="match status" value="1"/>
</dbReference>